<gene>
    <name evidence="9" type="ORF">ACHAXA_009724</name>
</gene>
<feature type="transmembrane region" description="Helical" evidence="7">
    <location>
        <begin position="69"/>
        <end position="89"/>
    </location>
</feature>
<dbReference type="EMBL" id="JALLPB020000578">
    <property type="protein sequence ID" value="KAL3807834.1"/>
    <property type="molecule type" value="Genomic_DNA"/>
</dbReference>
<evidence type="ECO:0000256" key="2">
    <source>
        <dbReference type="ARBA" id="ARBA00022679"/>
    </source>
</evidence>
<proteinExistence type="inferred from homology"/>
<dbReference type="GO" id="GO:0019706">
    <property type="term" value="F:protein-cysteine S-palmitoyltransferase activity"/>
    <property type="evidence" value="ECO:0007669"/>
    <property type="project" value="UniProtKB-EC"/>
</dbReference>
<evidence type="ECO:0000256" key="1">
    <source>
        <dbReference type="ARBA" id="ARBA00004141"/>
    </source>
</evidence>
<dbReference type="Pfam" id="PF01529">
    <property type="entry name" value="DHHC"/>
    <property type="match status" value="1"/>
</dbReference>
<dbReference type="EC" id="2.3.1.225" evidence="7"/>
<keyword evidence="3 7" id="KW-0812">Transmembrane</keyword>
<evidence type="ECO:0000256" key="6">
    <source>
        <dbReference type="ARBA" id="ARBA00023315"/>
    </source>
</evidence>
<sequence>MLGSIAFQLIVLVIIFAFITYVCVFADPETSDVALFCNVALPSRILKWLERILGQKHLDRLSTLMEHGFQLIYLVVVLGSWSIVFTYGYPEIEKSSYVRSYHQRIGYAVFVACMASWHCACHIRPGNVTAKTISLFDHYEYDNVLYTDKLCPTLKIRKIARSKFDRSSRRHVPRFDHYCGWLNQAVGERNYRWFLLFLTVHVFMCLYGTWVMASLMYGEILDKDLLNATFFNAASGVEVKADFVIVFHYLFMRHFHIGGVLLLMLVMGVTLGIFLGFHLYIISLNMTTNEYFKWRCVKRWHKKERLKYMDAMKNGTTVKKFDSTLLSPQVRDGDVGCIGTSAGEPPSAVIADDVILDPGPMPMNIYK</sequence>
<evidence type="ECO:0000313" key="9">
    <source>
        <dbReference type="EMBL" id="KAL3807834.1"/>
    </source>
</evidence>
<keyword evidence="2 7" id="KW-0808">Transferase</keyword>
<comment type="catalytic activity">
    <reaction evidence="7">
        <text>L-cysteinyl-[protein] + hexadecanoyl-CoA = S-hexadecanoyl-L-cysteinyl-[protein] + CoA</text>
        <dbReference type="Rhea" id="RHEA:36683"/>
        <dbReference type="Rhea" id="RHEA-COMP:10131"/>
        <dbReference type="Rhea" id="RHEA-COMP:11032"/>
        <dbReference type="ChEBI" id="CHEBI:29950"/>
        <dbReference type="ChEBI" id="CHEBI:57287"/>
        <dbReference type="ChEBI" id="CHEBI:57379"/>
        <dbReference type="ChEBI" id="CHEBI:74151"/>
        <dbReference type="EC" id="2.3.1.225"/>
    </reaction>
</comment>
<dbReference type="InterPro" id="IPR039859">
    <property type="entry name" value="PFA4/ZDH16/20/ERF2-like"/>
</dbReference>
<evidence type="ECO:0000256" key="5">
    <source>
        <dbReference type="ARBA" id="ARBA00023136"/>
    </source>
</evidence>
<keyword evidence="4 7" id="KW-1133">Transmembrane helix</keyword>
<keyword evidence="10" id="KW-1185">Reference proteome</keyword>
<dbReference type="PANTHER" id="PTHR22883:SF445">
    <property type="entry name" value="PALMITOYLTRANSFERASE"/>
    <property type="match status" value="1"/>
</dbReference>
<protein>
    <recommendedName>
        <fullName evidence="7">Palmitoyltransferase</fullName>
        <ecNumber evidence="7">2.3.1.225</ecNumber>
    </recommendedName>
</protein>
<evidence type="ECO:0000259" key="8">
    <source>
        <dbReference type="Pfam" id="PF01529"/>
    </source>
</evidence>
<comment type="subcellular location">
    <subcellularLocation>
        <location evidence="1">Membrane</location>
        <topology evidence="1">Multi-pass membrane protein</topology>
    </subcellularLocation>
</comment>
<dbReference type="PANTHER" id="PTHR22883">
    <property type="entry name" value="ZINC FINGER DHHC DOMAIN CONTAINING PROTEIN"/>
    <property type="match status" value="1"/>
</dbReference>
<reference evidence="9 10" key="1">
    <citation type="submission" date="2024-10" db="EMBL/GenBank/DDBJ databases">
        <title>Updated reference genomes for cyclostephanoid diatoms.</title>
        <authorList>
            <person name="Roberts W.R."/>
            <person name="Alverson A.J."/>
        </authorList>
    </citation>
    <scope>NUCLEOTIDE SEQUENCE [LARGE SCALE GENOMIC DNA]</scope>
    <source>
        <strain evidence="9 10">AJA228-03</strain>
    </source>
</reference>
<feature type="domain" description="Palmitoyltransferase DHHC" evidence="8">
    <location>
        <begin position="147"/>
        <end position="294"/>
    </location>
</feature>
<accession>A0ABD3R4B8</accession>
<comment type="domain">
    <text evidence="7">The DHHC domain is required for palmitoyltransferase activity.</text>
</comment>
<keyword evidence="6 7" id="KW-0012">Acyltransferase</keyword>
<evidence type="ECO:0000256" key="7">
    <source>
        <dbReference type="RuleBase" id="RU079119"/>
    </source>
</evidence>
<dbReference type="AlphaFoldDB" id="A0ABD3R4B8"/>
<evidence type="ECO:0000313" key="10">
    <source>
        <dbReference type="Proteomes" id="UP001530377"/>
    </source>
</evidence>
<evidence type="ECO:0000256" key="4">
    <source>
        <dbReference type="ARBA" id="ARBA00022989"/>
    </source>
</evidence>
<dbReference type="PROSITE" id="PS50216">
    <property type="entry name" value="DHHC"/>
    <property type="match status" value="1"/>
</dbReference>
<name>A0ABD3R4B8_9STRA</name>
<keyword evidence="5 7" id="KW-0472">Membrane</keyword>
<feature type="transmembrane region" description="Helical" evidence="7">
    <location>
        <begin position="258"/>
        <end position="281"/>
    </location>
</feature>
<dbReference type="GO" id="GO:0016020">
    <property type="term" value="C:membrane"/>
    <property type="evidence" value="ECO:0007669"/>
    <property type="project" value="UniProtKB-SubCell"/>
</dbReference>
<dbReference type="InterPro" id="IPR001594">
    <property type="entry name" value="Palmitoyltrfase_DHHC"/>
</dbReference>
<comment type="caution">
    <text evidence="9">The sequence shown here is derived from an EMBL/GenBank/DDBJ whole genome shotgun (WGS) entry which is preliminary data.</text>
</comment>
<feature type="transmembrane region" description="Helical" evidence="7">
    <location>
        <begin position="193"/>
        <end position="217"/>
    </location>
</feature>
<comment type="similarity">
    <text evidence="7">Belongs to the DHHC palmitoyltransferase family.</text>
</comment>
<feature type="transmembrane region" description="Helical" evidence="7">
    <location>
        <begin position="6"/>
        <end position="26"/>
    </location>
</feature>
<evidence type="ECO:0000256" key="3">
    <source>
        <dbReference type="ARBA" id="ARBA00022692"/>
    </source>
</evidence>
<organism evidence="9 10">
    <name type="scientific">Cyclostephanos tholiformis</name>
    <dbReference type="NCBI Taxonomy" id="382380"/>
    <lineage>
        <taxon>Eukaryota</taxon>
        <taxon>Sar</taxon>
        <taxon>Stramenopiles</taxon>
        <taxon>Ochrophyta</taxon>
        <taxon>Bacillariophyta</taxon>
        <taxon>Coscinodiscophyceae</taxon>
        <taxon>Thalassiosirophycidae</taxon>
        <taxon>Stephanodiscales</taxon>
        <taxon>Stephanodiscaceae</taxon>
        <taxon>Cyclostephanos</taxon>
    </lineage>
</organism>
<dbReference type="Proteomes" id="UP001530377">
    <property type="component" value="Unassembled WGS sequence"/>
</dbReference>